<evidence type="ECO:0000259" key="2">
    <source>
        <dbReference type="Pfam" id="PF04773"/>
    </source>
</evidence>
<evidence type="ECO:0000259" key="3">
    <source>
        <dbReference type="Pfam" id="PF16344"/>
    </source>
</evidence>
<comment type="caution">
    <text evidence="4">The sequence shown here is derived from an EMBL/GenBank/DDBJ whole genome shotgun (WGS) entry which is preliminary data.</text>
</comment>
<dbReference type="PANTHER" id="PTHR30273">
    <property type="entry name" value="PERIPLASMIC SIGNAL SENSOR AND SIGMA FACTOR ACTIVATOR FECR-RELATED"/>
    <property type="match status" value="1"/>
</dbReference>
<dbReference type="Gene3D" id="3.55.50.30">
    <property type="match status" value="1"/>
</dbReference>
<keyword evidence="1" id="KW-0472">Membrane</keyword>
<dbReference type="InterPro" id="IPR012373">
    <property type="entry name" value="Ferrdict_sens_TM"/>
</dbReference>
<dbReference type="InterPro" id="IPR006860">
    <property type="entry name" value="FecR"/>
</dbReference>
<name>A0ABV9P9I7_9FLAO</name>
<sequence length="389" mass="44701">MDTNYNKQDFQELIEKYLDGKISLEEVKLLVNYYHSFKQDNDWVDELGPEDPIKHRMLINILEAIQDEEPQESKIIRLFNNNIFKYGVAAAILLFVFFNAIYNEHNLQKIKTPETSIVNNNIKIGSDKAILTTEVGTTIVLEKGKSYTANNLVSNGKELIYSKTSRSKAAIAYNYLTIPRGGEFFVKLADGTQVWLNSESKLKYPVSFVEGETRKVELVYGEAYFSVSPSTAHKGAKFQVLTGLQEVEVIGTQFNIKAYRDEDIIYTTLVEGKVAVEIAEQKELLKPNQQLTLNKLNKNRVIADVDVYSETAWKKGLFAFQSKSLKEIMQVLSRWYDVDVEFEDKSLENIEFKGVLNKNQNIEEILTLIKKTKFIKAYEIKKDRIIIKK</sequence>
<protein>
    <submittedName>
        <fullName evidence="4">FecR family protein</fullName>
    </submittedName>
</protein>
<dbReference type="Proteomes" id="UP001595935">
    <property type="component" value="Unassembled WGS sequence"/>
</dbReference>
<dbReference type="PANTHER" id="PTHR30273:SF2">
    <property type="entry name" value="PROTEIN FECR"/>
    <property type="match status" value="1"/>
</dbReference>
<evidence type="ECO:0000313" key="4">
    <source>
        <dbReference type="EMBL" id="MFC4746958.1"/>
    </source>
</evidence>
<dbReference type="Pfam" id="PF04773">
    <property type="entry name" value="FecR"/>
    <property type="match status" value="1"/>
</dbReference>
<feature type="domain" description="Protein FecR C-terminal" evidence="3">
    <location>
        <begin position="318"/>
        <end position="387"/>
    </location>
</feature>
<dbReference type="Pfam" id="PF16344">
    <property type="entry name" value="FecR_C"/>
    <property type="match status" value="1"/>
</dbReference>
<dbReference type="RefSeq" id="WP_213255845.1">
    <property type="nucleotide sequence ID" value="NZ_JAGYWA010000002.1"/>
</dbReference>
<reference evidence="5" key="1">
    <citation type="journal article" date="2019" name="Int. J. Syst. Evol. Microbiol.">
        <title>The Global Catalogue of Microorganisms (GCM) 10K type strain sequencing project: providing services to taxonomists for standard genome sequencing and annotation.</title>
        <authorList>
            <consortium name="The Broad Institute Genomics Platform"/>
            <consortium name="The Broad Institute Genome Sequencing Center for Infectious Disease"/>
            <person name="Wu L."/>
            <person name="Ma J."/>
        </authorList>
    </citation>
    <scope>NUCLEOTIDE SEQUENCE [LARGE SCALE GENOMIC DNA]</scope>
    <source>
        <strain evidence="5">WYCCWR 13023</strain>
    </source>
</reference>
<accession>A0ABV9P9I7</accession>
<keyword evidence="1" id="KW-1133">Transmembrane helix</keyword>
<organism evidence="4 5">
    <name type="scientific">Flavobacterium branchiicola</name>
    <dbReference type="NCBI Taxonomy" id="1114875"/>
    <lineage>
        <taxon>Bacteria</taxon>
        <taxon>Pseudomonadati</taxon>
        <taxon>Bacteroidota</taxon>
        <taxon>Flavobacteriia</taxon>
        <taxon>Flavobacteriales</taxon>
        <taxon>Flavobacteriaceae</taxon>
        <taxon>Flavobacterium</taxon>
    </lineage>
</organism>
<dbReference type="Gene3D" id="2.60.120.1440">
    <property type="match status" value="1"/>
</dbReference>
<feature type="domain" description="FecR protein" evidence="2">
    <location>
        <begin position="181"/>
        <end position="274"/>
    </location>
</feature>
<keyword evidence="5" id="KW-1185">Reference proteome</keyword>
<proteinExistence type="predicted"/>
<feature type="transmembrane region" description="Helical" evidence="1">
    <location>
        <begin position="83"/>
        <end position="102"/>
    </location>
</feature>
<gene>
    <name evidence="4" type="ORF">ACFO5S_05855</name>
</gene>
<keyword evidence="1" id="KW-0812">Transmembrane</keyword>
<dbReference type="InterPro" id="IPR032508">
    <property type="entry name" value="FecR_C"/>
</dbReference>
<dbReference type="EMBL" id="JBHSGV010000002">
    <property type="protein sequence ID" value="MFC4746958.1"/>
    <property type="molecule type" value="Genomic_DNA"/>
</dbReference>
<evidence type="ECO:0000256" key="1">
    <source>
        <dbReference type="SAM" id="Phobius"/>
    </source>
</evidence>
<evidence type="ECO:0000313" key="5">
    <source>
        <dbReference type="Proteomes" id="UP001595935"/>
    </source>
</evidence>